<sequence>MDDQSPLDNDELSEYDIYGKTPPRTKILRKNRERKQRDKQTSTSALLMQLNISSGSVPSPKVTRAKTPPKQEEYSEHLL</sequence>
<dbReference type="Proteomes" id="UP001162164">
    <property type="component" value="Unassembled WGS sequence"/>
</dbReference>
<comment type="caution">
    <text evidence="2">The sequence shown here is derived from an EMBL/GenBank/DDBJ whole genome shotgun (WGS) entry which is preliminary data.</text>
</comment>
<name>A0ABQ9JXH9_9CUCU</name>
<proteinExistence type="predicted"/>
<feature type="region of interest" description="Disordered" evidence="1">
    <location>
        <begin position="1"/>
        <end position="79"/>
    </location>
</feature>
<reference evidence="2" key="1">
    <citation type="journal article" date="2023" name="Insect Mol. Biol.">
        <title>Genome sequencing provides insights into the evolution of gene families encoding plant cell wall-degrading enzymes in longhorned beetles.</title>
        <authorList>
            <person name="Shin N.R."/>
            <person name="Okamura Y."/>
            <person name="Kirsch R."/>
            <person name="Pauchet Y."/>
        </authorList>
    </citation>
    <scope>NUCLEOTIDE SEQUENCE</scope>
    <source>
        <strain evidence="2">MMC_N1</strain>
    </source>
</reference>
<evidence type="ECO:0000313" key="3">
    <source>
        <dbReference type="Proteomes" id="UP001162164"/>
    </source>
</evidence>
<accession>A0ABQ9JXH9</accession>
<protein>
    <submittedName>
        <fullName evidence="2">Uncharacterized protein</fullName>
    </submittedName>
</protein>
<gene>
    <name evidence="2" type="ORF">NQ317_018196</name>
</gene>
<feature type="compositionally biased region" description="Polar residues" evidence="1">
    <location>
        <begin position="41"/>
        <end position="57"/>
    </location>
</feature>
<dbReference type="EMBL" id="JAPWTJ010000108">
    <property type="protein sequence ID" value="KAJ8982783.1"/>
    <property type="molecule type" value="Genomic_DNA"/>
</dbReference>
<feature type="compositionally biased region" description="Basic and acidic residues" evidence="1">
    <location>
        <begin position="69"/>
        <end position="79"/>
    </location>
</feature>
<organism evidence="2 3">
    <name type="scientific">Molorchus minor</name>
    <dbReference type="NCBI Taxonomy" id="1323400"/>
    <lineage>
        <taxon>Eukaryota</taxon>
        <taxon>Metazoa</taxon>
        <taxon>Ecdysozoa</taxon>
        <taxon>Arthropoda</taxon>
        <taxon>Hexapoda</taxon>
        <taxon>Insecta</taxon>
        <taxon>Pterygota</taxon>
        <taxon>Neoptera</taxon>
        <taxon>Endopterygota</taxon>
        <taxon>Coleoptera</taxon>
        <taxon>Polyphaga</taxon>
        <taxon>Cucujiformia</taxon>
        <taxon>Chrysomeloidea</taxon>
        <taxon>Cerambycidae</taxon>
        <taxon>Lamiinae</taxon>
        <taxon>Monochamini</taxon>
        <taxon>Molorchus</taxon>
    </lineage>
</organism>
<evidence type="ECO:0000256" key="1">
    <source>
        <dbReference type="SAM" id="MobiDB-lite"/>
    </source>
</evidence>
<evidence type="ECO:0000313" key="2">
    <source>
        <dbReference type="EMBL" id="KAJ8982783.1"/>
    </source>
</evidence>
<keyword evidence="3" id="KW-1185">Reference proteome</keyword>
<feature type="compositionally biased region" description="Acidic residues" evidence="1">
    <location>
        <begin position="1"/>
        <end position="14"/>
    </location>
</feature>